<evidence type="ECO:0000313" key="8">
    <source>
        <dbReference type="Proteomes" id="UP000694542"/>
    </source>
</evidence>
<reference evidence="7" key="2">
    <citation type="submission" date="2025-08" db="UniProtKB">
        <authorList>
            <consortium name="Ensembl"/>
        </authorList>
    </citation>
    <scope>IDENTIFICATION</scope>
</reference>
<reference evidence="7" key="1">
    <citation type="submission" date="2018-10" db="EMBL/GenBank/DDBJ databases">
        <title>De novo assembly of a Great Dane genome.</title>
        <authorList>
            <person name="Kidd J.M."/>
            <person name="Pendleton A.L."/>
            <person name="Shen F."/>
            <person name="Emery S."/>
        </authorList>
    </citation>
    <scope>NUCLEOTIDE SEQUENCE [LARGE SCALE GENOMIC DNA]</scope>
    <source>
        <strain evidence="7">Great Dane</strain>
    </source>
</reference>
<dbReference type="PANTHER" id="PTHR21152:SF40">
    <property type="entry name" value="ALANINE--GLYOXYLATE AMINOTRANSFERASE"/>
    <property type="match status" value="1"/>
</dbReference>
<feature type="compositionally biased region" description="Pro residues" evidence="5">
    <location>
        <begin position="429"/>
        <end position="442"/>
    </location>
</feature>
<dbReference type="Ensembl" id="ENSCAFT00040043804.1">
    <property type="protein sequence ID" value="ENSCAFP00040038226.1"/>
    <property type="gene ID" value="ENSCAFG00040023543.1"/>
</dbReference>
<comment type="cofactor">
    <cofactor evidence="1 4">
        <name>pyridoxal 5'-phosphate</name>
        <dbReference type="ChEBI" id="CHEBI:597326"/>
    </cofactor>
</comment>
<feature type="region of interest" description="Disordered" evidence="5">
    <location>
        <begin position="306"/>
        <end position="342"/>
    </location>
</feature>
<evidence type="ECO:0000256" key="4">
    <source>
        <dbReference type="RuleBase" id="RU004504"/>
    </source>
</evidence>
<dbReference type="InterPro" id="IPR020578">
    <property type="entry name" value="Aminotrans_V_PyrdxlP_BS"/>
</dbReference>
<sequence length="548" mass="57089">MFRALARASVALGPQAAGWVRTMASQQLLVAPPKALLKPLSIPNRLLLGPGPSNLAPRILAAGGLQMIGHMHKEMFQIMDEIKEGIQYVFQTKNPLTLAVSGSGHCALEAALFNLLEPGDSFLVGANGIWGQRAADIGERIGARVHSMVKDPGDYYTLQDVEEGLAQHKPALLFLTQGESSCGVLQPLDGYGDLCHRYKCLLLVDTVAALGGVPIYMDQQGIDVLYSGSQKVLNSPPGTSLISFSDKAKSKIYARKTKPVSFYLDMKWLANIWGCDNQPRVYHHTTPVISLYSLRESLALIAEQVSTGGSSGQQGLAGAGPRGGRHELPGAPGRELVASGAPAPDSLQPLGGLSGLLGGPGGPGLRTRSAEGTCGRAKCSGVGPRGGGPRSRSWEDGSLCRSEVPSSPVATSPPAGRCSHLPITRGHGPHPPPGSPPAPPDPDYFHCPEAARGPVTGGSGAPRGVRGQAGRGAQGRSVVSSCPPSTRTSFPPPPRREAPHPASPPPALPGPPTGALCPPRVWRTAGGSTGRPRHICMSACRGWVCSSS</sequence>
<organism evidence="7 8">
    <name type="scientific">Canis lupus familiaris</name>
    <name type="common">Dog</name>
    <name type="synonym">Canis familiaris</name>
    <dbReference type="NCBI Taxonomy" id="9615"/>
    <lineage>
        <taxon>Eukaryota</taxon>
        <taxon>Metazoa</taxon>
        <taxon>Chordata</taxon>
        <taxon>Craniata</taxon>
        <taxon>Vertebrata</taxon>
        <taxon>Euteleostomi</taxon>
        <taxon>Mammalia</taxon>
        <taxon>Eutheria</taxon>
        <taxon>Laurasiatheria</taxon>
        <taxon>Carnivora</taxon>
        <taxon>Caniformia</taxon>
        <taxon>Canidae</taxon>
        <taxon>Canis</taxon>
    </lineage>
</organism>
<evidence type="ECO:0000256" key="3">
    <source>
        <dbReference type="RuleBase" id="RU004075"/>
    </source>
</evidence>
<feature type="compositionally biased region" description="Gly residues" evidence="5">
    <location>
        <begin position="309"/>
        <end position="322"/>
    </location>
</feature>
<feature type="compositionally biased region" description="Low complexity" evidence="5">
    <location>
        <begin position="474"/>
        <end position="489"/>
    </location>
</feature>
<feature type="region of interest" description="Disordered" evidence="5">
    <location>
        <begin position="358"/>
        <end position="530"/>
    </location>
</feature>
<evidence type="ECO:0000259" key="6">
    <source>
        <dbReference type="Pfam" id="PF00266"/>
    </source>
</evidence>
<evidence type="ECO:0000313" key="7">
    <source>
        <dbReference type="Ensembl" id="ENSCAFP00040038226.1"/>
    </source>
</evidence>
<dbReference type="AlphaFoldDB" id="A0A8C0TLX6"/>
<dbReference type="FunFam" id="3.40.640.10:FF:000191">
    <property type="entry name" value="Serine-pyruvate aminotransferase (AgxT)"/>
    <property type="match status" value="1"/>
</dbReference>
<dbReference type="Gene3D" id="3.40.640.10">
    <property type="entry name" value="Type I PLP-dependent aspartate aminotransferase-like (Major domain)"/>
    <property type="match status" value="1"/>
</dbReference>
<dbReference type="PANTHER" id="PTHR21152">
    <property type="entry name" value="AMINOTRANSFERASE CLASS V"/>
    <property type="match status" value="1"/>
</dbReference>
<dbReference type="InterPro" id="IPR015421">
    <property type="entry name" value="PyrdxlP-dep_Trfase_major"/>
</dbReference>
<dbReference type="Proteomes" id="UP000694542">
    <property type="component" value="Chromosome 25"/>
</dbReference>
<feature type="compositionally biased region" description="Pro residues" evidence="5">
    <location>
        <begin position="501"/>
        <end position="512"/>
    </location>
</feature>
<feature type="domain" description="Aminotransferase class V" evidence="6">
    <location>
        <begin position="66"/>
        <end position="303"/>
    </location>
</feature>
<keyword evidence="2" id="KW-0663">Pyridoxal phosphate</keyword>
<evidence type="ECO:0000256" key="5">
    <source>
        <dbReference type="SAM" id="MobiDB-lite"/>
    </source>
</evidence>
<evidence type="ECO:0000256" key="1">
    <source>
        <dbReference type="ARBA" id="ARBA00001933"/>
    </source>
</evidence>
<dbReference type="PROSITE" id="PS00595">
    <property type="entry name" value="AA_TRANSFER_CLASS_5"/>
    <property type="match status" value="1"/>
</dbReference>
<evidence type="ECO:0000256" key="2">
    <source>
        <dbReference type="ARBA" id="ARBA00022898"/>
    </source>
</evidence>
<dbReference type="Pfam" id="PF00266">
    <property type="entry name" value="Aminotran_5"/>
    <property type="match status" value="1"/>
</dbReference>
<proteinExistence type="inferred from homology"/>
<dbReference type="InterPro" id="IPR015424">
    <property type="entry name" value="PyrdxlP-dep_Trfase"/>
</dbReference>
<dbReference type="SUPFAM" id="SSF53383">
    <property type="entry name" value="PLP-dependent transferases"/>
    <property type="match status" value="1"/>
</dbReference>
<feature type="compositionally biased region" description="Gly residues" evidence="5">
    <location>
        <begin position="455"/>
        <end position="473"/>
    </location>
</feature>
<dbReference type="InterPro" id="IPR000192">
    <property type="entry name" value="Aminotrans_V_dom"/>
</dbReference>
<feature type="compositionally biased region" description="Low complexity" evidence="5">
    <location>
        <begin position="402"/>
        <end position="415"/>
    </location>
</feature>
<protein>
    <submittedName>
        <fullName evidence="7">Alanine--glyoxylate aminotransferase</fullName>
    </submittedName>
</protein>
<name>A0A8C0TLX6_CANLF</name>
<accession>A0A8C0TLX6</accession>
<comment type="similarity">
    <text evidence="3">Belongs to the class-V pyridoxal-phosphate-dependent aminotransferase family.</text>
</comment>